<keyword evidence="2 5" id="KW-0812">Transmembrane</keyword>
<accession>I4B4R4</accession>
<feature type="transmembrane region" description="Helical" evidence="5">
    <location>
        <begin position="17"/>
        <end position="34"/>
    </location>
</feature>
<feature type="transmembrane region" description="Helical" evidence="5">
    <location>
        <begin position="40"/>
        <end position="61"/>
    </location>
</feature>
<dbReference type="AlphaFoldDB" id="I4B4R4"/>
<evidence type="ECO:0000313" key="7">
    <source>
        <dbReference type="Proteomes" id="UP000006048"/>
    </source>
</evidence>
<comment type="subcellular location">
    <subcellularLocation>
        <location evidence="1">Membrane</location>
        <topology evidence="1">Multi-pass membrane protein</topology>
    </subcellularLocation>
</comment>
<dbReference type="KEGG" id="tpx:Turpa_1623"/>
<organism evidence="6 7">
    <name type="scientific">Turneriella parva (strain ATCC BAA-1111 / DSM 21527 / NCTC 11395 / H)</name>
    <name type="common">Leptospira parva</name>
    <dbReference type="NCBI Taxonomy" id="869212"/>
    <lineage>
        <taxon>Bacteria</taxon>
        <taxon>Pseudomonadati</taxon>
        <taxon>Spirochaetota</taxon>
        <taxon>Spirochaetia</taxon>
        <taxon>Leptospirales</taxon>
        <taxon>Leptospiraceae</taxon>
        <taxon>Turneriella</taxon>
    </lineage>
</organism>
<evidence type="ECO:0000256" key="1">
    <source>
        <dbReference type="ARBA" id="ARBA00004141"/>
    </source>
</evidence>
<feature type="transmembrane region" description="Helical" evidence="5">
    <location>
        <begin position="222"/>
        <end position="239"/>
    </location>
</feature>
<keyword evidence="3 5" id="KW-1133">Transmembrane helix</keyword>
<evidence type="ECO:0000256" key="2">
    <source>
        <dbReference type="ARBA" id="ARBA00022692"/>
    </source>
</evidence>
<dbReference type="GO" id="GO:0016765">
    <property type="term" value="F:transferase activity, transferring alkyl or aryl (other than methyl) groups"/>
    <property type="evidence" value="ECO:0007669"/>
    <property type="project" value="InterPro"/>
</dbReference>
<evidence type="ECO:0000256" key="5">
    <source>
        <dbReference type="SAM" id="Phobius"/>
    </source>
</evidence>
<evidence type="ECO:0000313" key="6">
    <source>
        <dbReference type="EMBL" id="AFM12271.1"/>
    </source>
</evidence>
<dbReference type="Proteomes" id="UP000006048">
    <property type="component" value="Chromosome"/>
</dbReference>
<evidence type="ECO:0000256" key="3">
    <source>
        <dbReference type="ARBA" id="ARBA00022989"/>
    </source>
</evidence>
<dbReference type="HOGENOM" id="CLU_1008120_0_0_12"/>
<name>I4B4R4_TURPD</name>
<evidence type="ECO:0000256" key="4">
    <source>
        <dbReference type="ARBA" id="ARBA00023136"/>
    </source>
</evidence>
<dbReference type="GO" id="GO:0016020">
    <property type="term" value="C:membrane"/>
    <property type="evidence" value="ECO:0007669"/>
    <property type="project" value="UniProtKB-SubCell"/>
</dbReference>
<sequence length="276" mass="31802">MSTLVIRTWKLFHRLKIPFTLIYFSVNFGFLTRYRFEGNIWLLLAAFTIQNFAMHWFNNLFDSIEDEITGQRTVFSRPSLVLLLAVAATLLSSWMVWYFGFSLLCFTVLFALMFLYSAPIGSWRIKKILYLKNITGSLFWWYIPFTLITASHTTAGFRQVFMENLVLLAIFMPFEPLWDIKDMEGDEASGIKTIPNQFGLAATKLLVVSAFLLLAVVKLSNITYVIFFLIPLSILTIQITPKNKLLISQFIMTFVAFYGLAGHVLLPTLILPMLRK</sequence>
<feature type="transmembrane region" description="Helical" evidence="5">
    <location>
        <begin position="97"/>
        <end position="116"/>
    </location>
</feature>
<dbReference type="Pfam" id="PF01040">
    <property type="entry name" value="UbiA"/>
    <property type="match status" value="1"/>
</dbReference>
<feature type="transmembrane region" description="Helical" evidence="5">
    <location>
        <begin position="251"/>
        <end position="274"/>
    </location>
</feature>
<keyword evidence="4 5" id="KW-0472">Membrane</keyword>
<proteinExistence type="predicted"/>
<dbReference type="STRING" id="869212.Turpa_1623"/>
<feature type="transmembrane region" description="Helical" evidence="5">
    <location>
        <begin position="73"/>
        <end position="91"/>
    </location>
</feature>
<dbReference type="EMBL" id="CP002959">
    <property type="protein sequence ID" value="AFM12271.1"/>
    <property type="molecule type" value="Genomic_DNA"/>
</dbReference>
<feature type="transmembrane region" description="Helical" evidence="5">
    <location>
        <begin position="198"/>
        <end position="216"/>
    </location>
</feature>
<keyword evidence="7" id="KW-1185">Reference proteome</keyword>
<reference evidence="6 7" key="1">
    <citation type="submission" date="2012-06" db="EMBL/GenBank/DDBJ databases">
        <title>The complete chromosome of genome of Turneriella parva DSM 21527.</title>
        <authorList>
            <consortium name="US DOE Joint Genome Institute (JGI-PGF)"/>
            <person name="Lucas S."/>
            <person name="Han J."/>
            <person name="Lapidus A."/>
            <person name="Bruce D."/>
            <person name="Goodwin L."/>
            <person name="Pitluck S."/>
            <person name="Peters L."/>
            <person name="Kyrpides N."/>
            <person name="Mavromatis K."/>
            <person name="Ivanova N."/>
            <person name="Mikhailova N."/>
            <person name="Chertkov O."/>
            <person name="Detter J.C."/>
            <person name="Tapia R."/>
            <person name="Han C."/>
            <person name="Land M."/>
            <person name="Hauser L."/>
            <person name="Markowitz V."/>
            <person name="Cheng J.-F."/>
            <person name="Hugenholtz P."/>
            <person name="Woyke T."/>
            <person name="Wu D."/>
            <person name="Gronow S."/>
            <person name="Wellnitz S."/>
            <person name="Brambilla E."/>
            <person name="Klenk H.-P."/>
            <person name="Eisen J.A."/>
        </authorList>
    </citation>
    <scope>NUCLEOTIDE SEQUENCE [LARGE SCALE GENOMIC DNA]</scope>
    <source>
        <strain evidence="7">ATCC BAA-1111 / DSM 21527 / NCTC 11395 / H</strain>
    </source>
</reference>
<dbReference type="OrthoDB" id="594242at2"/>
<gene>
    <name evidence="6" type="ordered locus">Turpa_1623</name>
</gene>
<dbReference type="RefSeq" id="WP_014802782.1">
    <property type="nucleotide sequence ID" value="NC_018020.1"/>
</dbReference>
<dbReference type="InterPro" id="IPR000537">
    <property type="entry name" value="UbiA_prenyltransferase"/>
</dbReference>
<protein>
    <submittedName>
        <fullName evidence="6">UbiA prenyltransferase</fullName>
    </submittedName>
</protein>